<dbReference type="AlphaFoldDB" id="A0A183B7J2"/>
<evidence type="ECO:0000256" key="1">
    <source>
        <dbReference type="SAM" id="MobiDB-lite"/>
    </source>
</evidence>
<dbReference type="WBParaSite" id="ECPE_0001521701-mRNA-1">
    <property type="protein sequence ID" value="ECPE_0001521701-mRNA-1"/>
    <property type="gene ID" value="ECPE_0001521701"/>
</dbReference>
<feature type="transmembrane region" description="Helical" evidence="2">
    <location>
        <begin position="34"/>
        <end position="54"/>
    </location>
</feature>
<keyword evidence="4" id="KW-1185">Reference proteome</keyword>
<dbReference type="Pfam" id="PF09746">
    <property type="entry name" value="Membralin"/>
    <property type="match status" value="1"/>
</dbReference>
<organism evidence="5">
    <name type="scientific">Echinostoma caproni</name>
    <dbReference type="NCBI Taxonomy" id="27848"/>
    <lineage>
        <taxon>Eukaryota</taxon>
        <taxon>Metazoa</taxon>
        <taxon>Spiralia</taxon>
        <taxon>Lophotrochozoa</taxon>
        <taxon>Platyhelminthes</taxon>
        <taxon>Trematoda</taxon>
        <taxon>Digenea</taxon>
        <taxon>Plagiorchiida</taxon>
        <taxon>Echinostomata</taxon>
        <taxon>Echinostomatoidea</taxon>
        <taxon>Echinostomatidae</taxon>
        <taxon>Echinostoma</taxon>
    </lineage>
</organism>
<keyword evidence="2" id="KW-0472">Membrane</keyword>
<evidence type="ECO:0000256" key="2">
    <source>
        <dbReference type="SAM" id="Phobius"/>
    </source>
</evidence>
<reference evidence="5" key="1">
    <citation type="submission" date="2016-06" db="UniProtKB">
        <authorList>
            <consortium name="WormBaseParasite"/>
        </authorList>
    </citation>
    <scope>IDENTIFICATION</scope>
</reference>
<dbReference type="EMBL" id="UZAN01059773">
    <property type="protein sequence ID" value="VDP92449.1"/>
    <property type="molecule type" value="Genomic_DNA"/>
</dbReference>
<sequence length="321" mass="36033">MLNARAQLFDTFFRRVAVGYAHVFPLTARRIIEFGFLLQAFFVLAVFIHLHFMFVRSPITCLDKLRSRWPSEAESQSQSPSLFLTTPEEDLKVIRRNHYAPGDPRTPREPWPQYGVLRVEVIRNPSPKYSLADSYAKQFYGSNLDYSDDLDGPLTDLYSDTTEDTGDPMLTKQSPGPGAGTARTHASSSLGAHYSIPSRYDASWSESVQLLHSLRSMPGYLYACLRDTVELVVRTFSFAPAKTAASGVQLVQPLEVPGSIQLPAMWSLNYIKHNILCAALTHLASLVNSVSSSAMQFCREVPLWLQSFYGPGELHFINLYL</sequence>
<protein>
    <submittedName>
        <fullName evidence="5">Membralin</fullName>
    </submittedName>
</protein>
<gene>
    <name evidence="3" type="ORF">ECPE_LOCUS15177</name>
</gene>
<keyword evidence="2" id="KW-1133">Transmembrane helix</keyword>
<dbReference type="Proteomes" id="UP000272942">
    <property type="component" value="Unassembled WGS sequence"/>
</dbReference>
<dbReference type="OrthoDB" id="6779347at2759"/>
<evidence type="ECO:0000313" key="4">
    <source>
        <dbReference type="Proteomes" id="UP000272942"/>
    </source>
</evidence>
<name>A0A183B7J2_9TREM</name>
<accession>A0A183B7J2</accession>
<evidence type="ECO:0000313" key="3">
    <source>
        <dbReference type="EMBL" id="VDP92449.1"/>
    </source>
</evidence>
<feature type="region of interest" description="Disordered" evidence="1">
    <location>
        <begin position="154"/>
        <end position="185"/>
    </location>
</feature>
<keyword evidence="2" id="KW-0812">Transmembrane</keyword>
<proteinExistence type="predicted"/>
<reference evidence="3 4" key="2">
    <citation type="submission" date="2018-11" db="EMBL/GenBank/DDBJ databases">
        <authorList>
            <consortium name="Pathogen Informatics"/>
        </authorList>
    </citation>
    <scope>NUCLEOTIDE SEQUENCE [LARGE SCALE GENOMIC DNA]</scope>
    <source>
        <strain evidence="3 4">Egypt</strain>
    </source>
</reference>
<dbReference type="InterPro" id="IPR019144">
    <property type="entry name" value="Membralin"/>
</dbReference>
<evidence type="ECO:0000313" key="5">
    <source>
        <dbReference type="WBParaSite" id="ECPE_0001521701-mRNA-1"/>
    </source>
</evidence>